<dbReference type="PANTHER" id="PTHR35091:SF2">
    <property type="entry name" value="FLAGELLAR PROTEIN FLIL"/>
    <property type="match status" value="1"/>
</dbReference>
<evidence type="ECO:0000256" key="6">
    <source>
        <dbReference type="ARBA" id="ARBA00022692"/>
    </source>
</evidence>
<keyword evidence="11" id="KW-0282">Flagellum</keyword>
<accession>A0AAF0C382</accession>
<dbReference type="AlphaFoldDB" id="A0AAF0C382"/>
<evidence type="ECO:0000313" key="12">
    <source>
        <dbReference type="Proteomes" id="UP000032568"/>
    </source>
</evidence>
<evidence type="ECO:0000256" key="2">
    <source>
        <dbReference type="ARBA" id="ARBA00004162"/>
    </source>
</evidence>
<evidence type="ECO:0000256" key="4">
    <source>
        <dbReference type="ARBA" id="ARBA00022475"/>
    </source>
</evidence>
<reference evidence="11 12" key="2">
    <citation type="journal article" date="2022" name="Mar. Drugs">
        <title>Bioassay-Guided Fractionation Leads to the Detection of Cholic Acid Generated by the Rare Thalassomonas sp.</title>
        <authorList>
            <person name="Pheiffer F."/>
            <person name="Schneider Y.K."/>
            <person name="Hansen E.H."/>
            <person name="Andersen J.H."/>
            <person name="Isaksson J."/>
            <person name="Busche T."/>
            <person name="R C."/>
            <person name="Kalinowski J."/>
            <person name="Zyl L.V."/>
            <person name="Trindade M."/>
        </authorList>
    </citation>
    <scope>NUCLEOTIDE SEQUENCE [LARGE SCALE GENOMIC DNA]</scope>
    <source>
        <strain evidence="11 12">A5K-106</strain>
    </source>
</reference>
<sequence length="155" mass="17792">MKSKIQGKTQVIVITILATLIIVAGLSYAGVNFGGDILKSFNQQPTDEQNRPLYYPLEKLVISVESDKVIYYMMMEVSLETHDEPSLSQIRHFLPVIRNHFVKDLSQRNFQSMRGYLKDLASLQQELHQSLKLVLEKYQIPDVVDDVLITKLVIQ</sequence>
<keyword evidence="6 10" id="KW-0812">Transmembrane</keyword>
<name>A0AAF0C382_9GAMM</name>
<dbReference type="RefSeq" id="WP_044833732.1">
    <property type="nucleotide sequence ID" value="NZ_CP059735.1"/>
</dbReference>
<proteinExistence type="inferred from homology"/>
<protein>
    <recommendedName>
        <fullName evidence="10">Flagellar protein FliL</fullName>
    </recommendedName>
</protein>
<dbReference type="EMBL" id="CP059735">
    <property type="protein sequence ID" value="WDD99307.1"/>
    <property type="molecule type" value="Genomic_DNA"/>
</dbReference>
<keyword evidence="12" id="KW-1185">Reference proteome</keyword>
<gene>
    <name evidence="11" type="ORF">SG35_001045</name>
</gene>
<evidence type="ECO:0000256" key="5">
    <source>
        <dbReference type="ARBA" id="ARBA00022500"/>
    </source>
</evidence>
<evidence type="ECO:0000313" key="11">
    <source>
        <dbReference type="EMBL" id="WDD99307.1"/>
    </source>
</evidence>
<organism evidence="11 12">
    <name type="scientific">Thalassomonas actiniarum</name>
    <dbReference type="NCBI Taxonomy" id="485447"/>
    <lineage>
        <taxon>Bacteria</taxon>
        <taxon>Pseudomonadati</taxon>
        <taxon>Pseudomonadota</taxon>
        <taxon>Gammaproteobacteria</taxon>
        <taxon>Alteromonadales</taxon>
        <taxon>Colwelliaceae</taxon>
        <taxon>Thalassomonas</taxon>
    </lineage>
</organism>
<keyword evidence="8 10" id="KW-1133">Transmembrane helix</keyword>
<keyword evidence="11" id="KW-0969">Cilium</keyword>
<evidence type="ECO:0000256" key="1">
    <source>
        <dbReference type="ARBA" id="ARBA00002254"/>
    </source>
</evidence>
<feature type="transmembrane region" description="Helical" evidence="10">
    <location>
        <begin position="12"/>
        <end position="31"/>
    </location>
</feature>
<keyword evidence="11" id="KW-0966">Cell projection</keyword>
<evidence type="ECO:0000256" key="8">
    <source>
        <dbReference type="ARBA" id="ARBA00022989"/>
    </source>
</evidence>
<keyword evidence="4" id="KW-1003">Cell membrane</keyword>
<dbReference type="PANTHER" id="PTHR35091">
    <property type="entry name" value="FLAGELLAR PROTEIN FLIL"/>
    <property type="match status" value="1"/>
</dbReference>
<keyword evidence="5 10" id="KW-0145">Chemotaxis</keyword>
<dbReference type="GO" id="GO:0005886">
    <property type="term" value="C:plasma membrane"/>
    <property type="evidence" value="ECO:0007669"/>
    <property type="project" value="UniProtKB-SubCell"/>
</dbReference>
<evidence type="ECO:0000256" key="7">
    <source>
        <dbReference type="ARBA" id="ARBA00022779"/>
    </source>
</evidence>
<dbReference type="InterPro" id="IPR005503">
    <property type="entry name" value="FliL"/>
</dbReference>
<evidence type="ECO:0000256" key="10">
    <source>
        <dbReference type="RuleBase" id="RU364125"/>
    </source>
</evidence>
<dbReference type="GO" id="GO:0009425">
    <property type="term" value="C:bacterial-type flagellum basal body"/>
    <property type="evidence" value="ECO:0007669"/>
    <property type="project" value="InterPro"/>
</dbReference>
<evidence type="ECO:0000256" key="9">
    <source>
        <dbReference type="ARBA" id="ARBA00023136"/>
    </source>
</evidence>
<comment type="similarity">
    <text evidence="3 10">Belongs to the FliL family.</text>
</comment>
<evidence type="ECO:0000256" key="3">
    <source>
        <dbReference type="ARBA" id="ARBA00008281"/>
    </source>
</evidence>
<keyword evidence="10" id="KW-0997">Cell inner membrane</keyword>
<dbReference type="Pfam" id="PF03748">
    <property type="entry name" value="FliL"/>
    <property type="match status" value="1"/>
</dbReference>
<dbReference type="GO" id="GO:0006935">
    <property type="term" value="P:chemotaxis"/>
    <property type="evidence" value="ECO:0007669"/>
    <property type="project" value="UniProtKB-KW"/>
</dbReference>
<comment type="subcellular location">
    <subcellularLocation>
        <location evidence="10">Cell inner membrane</location>
    </subcellularLocation>
    <subcellularLocation>
        <location evidence="2">Cell membrane</location>
        <topology evidence="2">Single-pass membrane protein</topology>
    </subcellularLocation>
</comment>
<dbReference type="GO" id="GO:0071978">
    <property type="term" value="P:bacterial-type flagellum-dependent swarming motility"/>
    <property type="evidence" value="ECO:0007669"/>
    <property type="project" value="TreeGrafter"/>
</dbReference>
<reference evidence="11 12" key="1">
    <citation type="journal article" date="2015" name="Genome Announc.">
        <title>Draft Genome Sequences of Marine Isolates of Thalassomonas viridans and Thalassomonas actiniarum.</title>
        <authorList>
            <person name="Olonade I."/>
            <person name="van Zyl L.J."/>
            <person name="Trindade M."/>
        </authorList>
    </citation>
    <scope>NUCLEOTIDE SEQUENCE [LARGE SCALE GENOMIC DNA]</scope>
    <source>
        <strain evidence="11 12">A5K-106</strain>
    </source>
</reference>
<comment type="function">
    <text evidence="1 10">Controls the rotational direction of flagella during chemotaxis.</text>
</comment>
<keyword evidence="9 10" id="KW-0472">Membrane</keyword>
<dbReference type="Proteomes" id="UP000032568">
    <property type="component" value="Chromosome"/>
</dbReference>
<dbReference type="KEGG" id="tact:SG35_001045"/>
<keyword evidence="7 10" id="KW-0283">Flagellar rotation</keyword>